<feature type="region of interest" description="Disordered" evidence="1">
    <location>
        <begin position="82"/>
        <end position="106"/>
    </location>
</feature>
<proteinExistence type="predicted"/>
<protein>
    <submittedName>
        <fullName evidence="3">Uncharacterized protein</fullName>
    </submittedName>
</protein>
<name>A0A4R6YYG7_9GAMM</name>
<sequence length="118" mass="12119">MKARATATVLIASFAFVAGAAIERATHSPVASAPAAIVAAAPKQAPQRSDNLVTLPEVTIRPSAEDIALAFAEPVAALNESAQTVPDSPVARRSGAGRGGFDMPYYSFGKVLPQVSQD</sequence>
<dbReference type="EMBL" id="SNZH01000006">
    <property type="protein sequence ID" value="TDR44051.1"/>
    <property type="molecule type" value="Genomic_DNA"/>
</dbReference>
<accession>A0A4R6YYG7</accession>
<keyword evidence="2" id="KW-0732">Signal</keyword>
<dbReference type="Proteomes" id="UP000295293">
    <property type="component" value="Unassembled WGS sequence"/>
</dbReference>
<dbReference type="RefSeq" id="WP_133818791.1">
    <property type="nucleotide sequence ID" value="NZ_SNZH01000006.1"/>
</dbReference>
<dbReference type="OrthoDB" id="10010211at2"/>
<comment type="caution">
    <text evidence="3">The sequence shown here is derived from an EMBL/GenBank/DDBJ whole genome shotgun (WGS) entry which is preliminary data.</text>
</comment>
<dbReference type="AlphaFoldDB" id="A0A4R6YYG7"/>
<evidence type="ECO:0000313" key="3">
    <source>
        <dbReference type="EMBL" id="TDR44051.1"/>
    </source>
</evidence>
<keyword evidence="4" id="KW-1185">Reference proteome</keyword>
<evidence type="ECO:0000256" key="2">
    <source>
        <dbReference type="SAM" id="SignalP"/>
    </source>
</evidence>
<evidence type="ECO:0000313" key="4">
    <source>
        <dbReference type="Proteomes" id="UP000295293"/>
    </source>
</evidence>
<reference evidence="3 4" key="1">
    <citation type="submission" date="2019-03" db="EMBL/GenBank/DDBJ databases">
        <title>Genomic Encyclopedia of Type Strains, Phase IV (KMG-IV): sequencing the most valuable type-strain genomes for metagenomic binning, comparative biology and taxonomic classification.</title>
        <authorList>
            <person name="Goeker M."/>
        </authorList>
    </citation>
    <scope>NUCLEOTIDE SEQUENCE [LARGE SCALE GENOMIC DNA]</scope>
    <source>
        <strain evidence="3 4">DSM 21667</strain>
    </source>
</reference>
<gene>
    <name evidence="3" type="ORF">DFR29_106198</name>
</gene>
<evidence type="ECO:0000256" key="1">
    <source>
        <dbReference type="SAM" id="MobiDB-lite"/>
    </source>
</evidence>
<organism evidence="3 4">
    <name type="scientific">Tahibacter aquaticus</name>
    <dbReference type="NCBI Taxonomy" id="520092"/>
    <lineage>
        <taxon>Bacteria</taxon>
        <taxon>Pseudomonadati</taxon>
        <taxon>Pseudomonadota</taxon>
        <taxon>Gammaproteobacteria</taxon>
        <taxon>Lysobacterales</taxon>
        <taxon>Rhodanobacteraceae</taxon>
        <taxon>Tahibacter</taxon>
    </lineage>
</organism>
<feature type="signal peptide" evidence="2">
    <location>
        <begin position="1"/>
        <end position="20"/>
    </location>
</feature>
<feature type="chain" id="PRO_5020687613" evidence="2">
    <location>
        <begin position="21"/>
        <end position="118"/>
    </location>
</feature>